<gene>
    <name evidence="3" type="ORF">AK40_5867</name>
</gene>
<geneLocation type="plasmid" evidence="3 4">
    <name>pBFI_2</name>
</geneLocation>
<feature type="chain" id="PRO_5042846772" evidence="1">
    <location>
        <begin position="22"/>
        <end position="143"/>
    </location>
</feature>
<feature type="signal peptide" evidence="1">
    <location>
        <begin position="1"/>
        <end position="21"/>
    </location>
</feature>
<dbReference type="InterPro" id="IPR012674">
    <property type="entry name" value="Calycin"/>
</dbReference>
<evidence type="ECO:0000256" key="1">
    <source>
        <dbReference type="SAM" id="SignalP"/>
    </source>
</evidence>
<keyword evidence="1" id="KW-0732">Signal</keyword>
<protein>
    <submittedName>
        <fullName evidence="3">Molybdenum cofactor biosynthesis F family protein</fullName>
    </submittedName>
</protein>
<feature type="domain" description="MoaF-like" evidence="2">
    <location>
        <begin position="42"/>
        <end position="125"/>
    </location>
</feature>
<dbReference type="InterPro" id="IPR053892">
    <property type="entry name" value="MoaF-like"/>
</dbReference>
<evidence type="ECO:0000259" key="2">
    <source>
        <dbReference type="Pfam" id="PF22036"/>
    </source>
</evidence>
<keyword evidence="3" id="KW-0614">Plasmid</keyword>
<sequence>MKKVILAILLLSIGVSGCNLYHSPNSQSKKSDSHVMNNPEFIGKTFKITYDEKDVFNVNYVDYKKIQWEGIEGVAKGARGEENITFRQLAPGIFFINWLEKDGFSVSQTLDLNKMTVYAYNTFEENGKRQELFRTGKLVLQNK</sequence>
<accession>A0AAN0SR39</accession>
<evidence type="ECO:0000313" key="3">
    <source>
        <dbReference type="EMBL" id="AJI08344.1"/>
    </source>
</evidence>
<reference evidence="3 4" key="1">
    <citation type="journal article" date="2015" name="Genome Announc.">
        <title>Complete genome sequences for 35 biothreat assay-relevant bacillus species.</title>
        <authorList>
            <person name="Johnson S.L."/>
            <person name="Daligault H.E."/>
            <person name="Davenport K.W."/>
            <person name="Jaissle J."/>
            <person name="Frey K.G."/>
            <person name="Ladner J.T."/>
            <person name="Broomall S.M."/>
            <person name="Bishop-Lilly K.A."/>
            <person name="Bruce D.C."/>
            <person name="Gibbons H.S."/>
            <person name="Coyne S.R."/>
            <person name="Lo C.C."/>
            <person name="Meincke L."/>
            <person name="Munk A.C."/>
            <person name="Koroleva G.I."/>
            <person name="Rosenzweig C.N."/>
            <person name="Palacios G.F."/>
            <person name="Redden C.L."/>
            <person name="Minogue T.D."/>
            <person name="Chain P.S."/>
        </authorList>
    </citation>
    <scope>NUCLEOTIDE SEQUENCE [LARGE SCALE GENOMIC DNA]</scope>
    <source>
        <strain evidence="3 4">03BB108</strain>
    </source>
</reference>
<organism evidence="3 4">
    <name type="scientific">Bacillus cereus 03BB108</name>
    <dbReference type="NCBI Taxonomy" id="451709"/>
    <lineage>
        <taxon>Bacteria</taxon>
        <taxon>Bacillati</taxon>
        <taxon>Bacillota</taxon>
        <taxon>Bacilli</taxon>
        <taxon>Bacillales</taxon>
        <taxon>Bacillaceae</taxon>
        <taxon>Bacillus</taxon>
        <taxon>Bacillus cereus group</taxon>
    </lineage>
</organism>
<dbReference type="Pfam" id="PF22036">
    <property type="entry name" value="MoaF_like"/>
    <property type="match status" value="1"/>
</dbReference>
<dbReference type="Gene3D" id="2.40.128.20">
    <property type="match status" value="1"/>
</dbReference>
<dbReference type="PROSITE" id="PS51257">
    <property type="entry name" value="PROKAR_LIPOPROTEIN"/>
    <property type="match status" value="1"/>
</dbReference>
<name>A0AAN0SR39_BACCE</name>
<dbReference type="RefSeq" id="WP_001996111.1">
    <property type="nucleotide sequence ID" value="NZ_CP009636.1"/>
</dbReference>
<dbReference type="EMBL" id="CP009636">
    <property type="protein sequence ID" value="AJI08344.1"/>
    <property type="molecule type" value="Genomic_DNA"/>
</dbReference>
<proteinExistence type="predicted"/>
<dbReference type="AlphaFoldDB" id="A0AAN0SR39"/>
<dbReference type="Proteomes" id="UP000031861">
    <property type="component" value="Plasmid pBFI_2"/>
</dbReference>
<evidence type="ECO:0000313" key="4">
    <source>
        <dbReference type="Proteomes" id="UP000031861"/>
    </source>
</evidence>